<evidence type="ECO:0000256" key="6">
    <source>
        <dbReference type="PROSITE-ProRule" id="PRU00076"/>
    </source>
</evidence>
<evidence type="ECO:0000256" key="1">
    <source>
        <dbReference type="ARBA" id="ARBA00004123"/>
    </source>
</evidence>
<dbReference type="Gene3D" id="1.10.20.10">
    <property type="entry name" value="Histone, subunit A"/>
    <property type="match status" value="1"/>
</dbReference>
<feature type="disulfide bond" evidence="6">
    <location>
        <begin position="417"/>
        <end position="434"/>
    </location>
</feature>
<comment type="subcellular location">
    <subcellularLocation>
        <location evidence="1">Nucleus</location>
    </subcellularLocation>
</comment>
<dbReference type="InterPro" id="IPR009072">
    <property type="entry name" value="Histone-fold"/>
</dbReference>
<reference evidence="8" key="2">
    <citation type="submission" date="2021-08" db="EMBL/GenBank/DDBJ databases">
        <authorList>
            <person name="Eriksson T."/>
        </authorList>
    </citation>
    <scope>NUCLEOTIDE SEQUENCE</scope>
    <source>
        <strain evidence="8">Stoneville</strain>
        <tissue evidence="8">Whole head</tissue>
    </source>
</reference>
<evidence type="ECO:0000256" key="5">
    <source>
        <dbReference type="ARBA" id="ARBA00023242"/>
    </source>
</evidence>
<dbReference type="GO" id="GO:0005669">
    <property type="term" value="C:transcription factor TFIID complex"/>
    <property type="evidence" value="ECO:0007669"/>
    <property type="project" value="InterPro"/>
</dbReference>
<keyword evidence="6" id="KW-0245">EGF-like domain</keyword>
<sequence length="469" mass="52457">MFKLFASMLSNLASKQVPASPRVCLFTGCGLNLEIHLRKRQALGGVGRHPGGVCSTDIPSEPGNGRYRLYGDIKVENLTSQKAQNSKKKPSNGNTTTKEENEIIALLGHSFFGRNTCLTCCTSTESTAIQRWQITDCKWSTVRLAVPCSILSHHVHHATYRRAQPSSAPVQENWGTASPIQRFKAPLMADGEHLQSHSFKIVNFTAVSKCDTNYDSMEEDDSSRDVAMTIEENIKQERENDNMTFQLTSEMNIKDESPYLESDIIMPEASQNSNVSPKKKEVKTKREMEEEEREKMQVLVSNFTEDQLDRYEMYRRSAFPKAAIKRLMQTITGCSVSQNVVIAMAGIAKVFVGEVVEEGLELCTACDMDQTKQGCRIQNKACSCGFGCISEYRYDTMAECQNALRGRRRDICNPNPCQHGGSCIQISQRPKYKCRCEGTGYFGLKCSRACPTPGVDLNDAIFPYECIVI</sequence>
<dbReference type="GO" id="GO:0046982">
    <property type="term" value="F:protein heterodimerization activity"/>
    <property type="evidence" value="ECO:0007669"/>
    <property type="project" value="InterPro"/>
</dbReference>
<dbReference type="SUPFAM" id="SSF57196">
    <property type="entry name" value="EGF/Laminin"/>
    <property type="match status" value="1"/>
</dbReference>
<dbReference type="AlphaFoldDB" id="A0A8J6L7N2"/>
<reference evidence="8" key="1">
    <citation type="journal article" date="2020" name="J Insects Food Feed">
        <title>The yellow mealworm (Tenebrio molitor) genome: a resource for the emerging insects as food and feed industry.</title>
        <authorList>
            <person name="Eriksson T."/>
            <person name="Andere A."/>
            <person name="Kelstrup H."/>
            <person name="Emery V."/>
            <person name="Picard C."/>
        </authorList>
    </citation>
    <scope>NUCLEOTIDE SEQUENCE</scope>
    <source>
        <strain evidence="8">Stoneville</strain>
        <tissue evidence="8">Whole head</tissue>
    </source>
</reference>
<keyword evidence="9" id="KW-1185">Reference proteome</keyword>
<protein>
    <recommendedName>
        <fullName evidence="7">EGF-like domain-containing protein</fullName>
    </recommendedName>
</protein>
<dbReference type="PANTHER" id="PTHR13218:SF8">
    <property type="entry name" value="TRANSCRIPTION INITIATION FACTOR TFIID SUBUNIT 11"/>
    <property type="match status" value="1"/>
</dbReference>
<name>A0A8J6L7N2_TENMO</name>
<dbReference type="CDD" id="cd08048">
    <property type="entry name" value="HFD_TAF11"/>
    <property type="match status" value="1"/>
</dbReference>
<gene>
    <name evidence="8" type="ORF">GEV33_013845</name>
</gene>
<dbReference type="Pfam" id="PF00008">
    <property type="entry name" value="EGF"/>
    <property type="match status" value="1"/>
</dbReference>
<keyword evidence="4" id="KW-0804">Transcription</keyword>
<dbReference type="GO" id="GO:0016251">
    <property type="term" value="F:RNA polymerase II general transcription initiation factor activity"/>
    <property type="evidence" value="ECO:0007669"/>
    <property type="project" value="TreeGrafter"/>
</dbReference>
<accession>A0A8J6L7N2</accession>
<evidence type="ECO:0000313" key="9">
    <source>
        <dbReference type="Proteomes" id="UP000719412"/>
    </source>
</evidence>
<dbReference type="GO" id="GO:0051123">
    <property type="term" value="P:RNA polymerase II preinitiation complex assembly"/>
    <property type="evidence" value="ECO:0007669"/>
    <property type="project" value="InterPro"/>
</dbReference>
<proteinExistence type="inferred from homology"/>
<dbReference type="EMBL" id="JABDTM020028440">
    <property type="protein sequence ID" value="KAH0808943.1"/>
    <property type="molecule type" value="Genomic_DNA"/>
</dbReference>
<dbReference type="Gene3D" id="2.10.25.10">
    <property type="entry name" value="Laminin"/>
    <property type="match status" value="1"/>
</dbReference>
<evidence type="ECO:0000256" key="3">
    <source>
        <dbReference type="ARBA" id="ARBA00023015"/>
    </source>
</evidence>
<feature type="domain" description="EGF-like" evidence="7">
    <location>
        <begin position="408"/>
        <end position="447"/>
    </location>
</feature>
<organism evidence="8 9">
    <name type="scientific">Tenebrio molitor</name>
    <name type="common">Yellow mealworm beetle</name>
    <dbReference type="NCBI Taxonomy" id="7067"/>
    <lineage>
        <taxon>Eukaryota</taxon>
        <taxon>Metazoa</taxon>
        <taxon>Ecdysozoa</taxon>
        <taxon>Arthropoda</taxon>
        <taxon>Hexapoda</taxon>
        <taxon>Insecta</taxon>
        <taxon>Pterygota</taxon>
        <taxon>Neoptera</taxon>
        <taxon>Endopterygota</taxon>
        <taxon>Coleoptera</taxon>
        <taxon>Polyphaga</taxon>
        <taxon>Cucujiformia</taxon>
        <taxon>Tenebrionidae</taxon>
        <taxon>Tenebrio</taxon>
    </lineage>
</organism>
<dbReference type="SUPFAM" id="SSF47113">
    <property type="entry name" value="Histone-fold"/>
    <property type="match status" value="1"/>
</dbReference>
<comment type="similarity">
    <text evidence="2">Belongs to the TAF11 family.</text>
</comment>
<comment type="caution">
    <text evidence="8">The sequence shown here is derived from an EMBL/GenBank/DDBJ whole genome shotgun (WGS) entry which is preliminary data.</text>
</comment>
<evidence type="ECO:0000256" key="4">
    <source>
        <dbReference type="ARBA" id="ARBA00023163"/>
    </source>
</evidence>
<dbReference type="Pfam" id="PF04719">
    <property type="entry name" value="TAFII28"/>
    <property type="match status" value="1"/>
</dbReference>
<dbReference type="PROSITE" id="PS50026">
    <property type="entry name" value="EGF_3"/>
    <property type="match status" value="1"/>
</dbReference>
<keyword evidence="5" id="KW-0539">Nucleus</keyword>
<dbReference type="InterPro" id="IPR000742">
    <property type="entry name" value="EGF"/>
</dbReference>
<dbReference type="InterPro" id="IPR045127">
    <property type="entry name" value="TAF11-like"/>
</dbReference>
<evidence type="ECO:0000256" key="2">
    <source>
        <dbReference type="ARBA" id="ARBA00009788"/>
    </source>
</evidence>
<dbReference type="Proteomes" id="UP000719412">
    <property type="component" value="Unassembled WGS sequence"/>
</dbReference>
<comment type="caution">
    <text evidence="6">Lacks conserved residue(s) required for the propagation of feature annotation.</text>
</comment>
<keyword evidence="3" id="KW-0805">Transcription regulation</keyword>
<evidence type="ECO:0000313" key="8">
    <source>
        <dbReference type="EMBL" id="KAH0808943.1"/>
    </source>
</evidence>
<evidence type="ECO:0000259" key="7">
    <source>
        <dbReference type="PROSITE" id="PS50026"/>
    </source>
</evidence>
<dbReference type="InterPro" id="IPR006809">
    <property type="entry name" value="TAFII28_dom"/>
</dbReference>
<keyword evidence="6" id="KW-1015">Disulfide bond</keyword>
<dbReference type="PANTHER" id="PTHR13218">
    <property type="entry name" value="TRANSCRIPTION INITIATION FACTOR TFIID SUBUNIT 11-RELATED"/>
    <property type="match status" value="1"/>
</dbReference>